<protein>
    <submittedName>
        <fullName evidence="2">Uncharacterized protein</fullName>
    </submittedName>
</protein>
<gene>
    <name evidence="2" type="ORF">A3C24_04975</name>
</gene>
<feature type="transmembrane region" description="Helical" evidence="1">
    <location>
        <begin position="12"/>
        <end position="29"/>
    </location>
</feature>
<dbReference type="AlphaFoldDB" id="A0A1F7GVE6"/>
<keyword evidence="1" id="KW-0812">Transmembrane</keyword>
<accession>A0A1F7GVE6</accession>
<keyword evidence="1" id="KW-1133">Transmembrane helix</keyword>
<evidence type="ECO:0000313" key="3">
    <source>
        <dbReference type="Proteomes" id="UP000177159"/>
    </source>
</evidence>
<dbReference type="Proteomes" id="UP000177159">
    <property type="component" value="Unassembled WGS sequence"/>
</dbReference>
<proteinExistence type="predicted"/>
<comment type="caution">
    <text evidence="2">The sequence shown here is derived from an EMBL/GenBank/DDBJ whole genome shotgun (WGS) entry which is preliminary data.</text>
</comment>
<dbReference type="EMBL" id="MFZM01000031">
    <property type="protein sequence ID" value="OGK22861.1"/>
    <property type="molecule type" value="Genomic_DNA"/>
</dbReference>
<name>A0A1F7GVE6_9BACT</name>
<evidence type="ECO:0000313" key="2">
    <source>
        <dbReference type="EMBL" id="OGK22861.1"/>
    </source>
</evidence>
<organism evidence="2 3">
    <name type="scientific">Candidatus Roizmanbacteria bacterium RIFCSPHIGHO2_02_FULL_37_24</name>
    <dbReference type="NCBI Taxonomy" id="1802037"/>
    <lineage>
        <taxon>Bacteria</taxon>
        <taxon>Candidatus Roizmaniibacteriota</taxon>
    </lineage>
</organism>
<evidence type="ECO:0000256" key="1">
    <source>
        <dbReference type="SAM" id="Phobius"/>
    </source>
</evidence>
<reference evidence="2 3" key="1">
    <citation type="journal article" date="2016" name="Nat. Commun.">
        <title>Thousands of microbial genomes shed light on interconnected biogeochemical processes in an aquifer system.</title>
        <authorList>
            <person name="Anantharaman K."/>
            <person name="Brown C.T."/>
            <person name="Hug L.A."/>
            <person name="Sharon I."/>
            <person name="Castelle C.J."/>
            <person name="Probst A.J."/>
            <person name="Thomas B.C."/>
            <person name="Singh A."/>
            <person name="Wilkins M.J."/>
            <person name="Karaoz U."/>
            <person name="Brodie E.L."/>
            <person name="Williams K.H."/>
            <person name="Hubbard S.S."/>
            <person name="Banfield J.F."/>
        </authorList>
    </citation>
    <scope>NUCLEOTIDE SEQUENCE [LARGE SCALE GENOMIC DNA]</scope>
</reference>
<keyword evidence="1" id="KW-0472">Membrane</keyword>
<sequence>MPNINFKDKNMLIIIGVIVIIILVGLFITKGRGGQSKDADSRESVLPDVELLPTVDSSVTVSLSADKLKQDATLEISNIPNGTELIEYELSYDASVEGERVPKGVIGTIEFDGEDPVVRKITLGTCSSGVCKYDKGVNEVRVTLKFEGDYGARLFEDIFKI</sequence>